<reference evidence="1 2" key="1">
    <citation type="submission" date="2019-03" db="EMBL/GenBank/DDBJ databases">
        <title>Genomic Encyclopedia of Type Strains, Phase IV (KMG-IV): sequencing the most valuable type-strain genomes for metagenomic binning, comparative biology and taxonomic classification.</title>
        <authorList>
            <person name="Goeker M."/>
        </authorList>
    </citation>
    <scope>NUCLEOTIDE SEQUENCE [LARGE SCALE GENOMIC DNA]</scope>
    <source>
        <strain evidence="1 2">DSM 103923</strain>
    </source>
</reference>
<dbReference type="RefSeq" id="WP_126463918.1">
    <property type="nucleotide sequence ID" value="NZ_AP018721.1"/>
</dbReference>
<dbReference type="EMBL" id="SLZY01000014">
    <property type="protein sequence ID" value="TCS70703.1"/>
    <property type="molecule type" value="Genomic_DNA"/>
</dbReference>
<organism evidence="1 2">
    <name type="scientific">Sulfuritortus calidifontis</name>
    <dbReference type="NCBI Taxonomy" id="1914471"/>
    <lineage>
        <taxon>Bacteria</taxon>
        <taxon>Pseudomonadati</taxon>
        <taxon>Pseudomonadota</taxon>
        <taxon>Betaproteobacteria</taxon>
        <taxon>Nitrosomonadales</taxon>
        <taxon>Thiobacillaceae</taxon>
        <taxon>Sulfuritortus</taxon>
    </lineage>
</organism>
<comment type="caution">
    <text evidence="1">The sequence shown here is derived from an EMBL/GenBank/DDBJ whole genome shotgun (WGS) entry which is preliminary data.</text>
</comment>
<dbReference type="Proteomes" id="UP000295135">
    <property type="component" value="Unassembled WGS sequence"/>
</dbReference>
<evidence type="ECO:0000313" key="2">
    <source>
        <dbReference type="Proteomes" id="UP000295135"/>
    </source>
</evidence>
<dbReference type="AlphaFoldDB" id="A0A4R3JWJ1"/>
<accession>A0A4R3JWJ1</accession>
<sequence>MQYCYMDGQGRLVAVIERMGNGSPASPVRWLLRWAVRRDWTHCRQDSIYGCRHEAAASVLLECPEAALQVFNRRGERVR</sequence>
<protein>
    <submittedName>
        <fullName evidence="1">Uncharacterized protein</fullName>
    </submittedName>
</protein>
<dbReference type="OrthoDB" id="9342811at2"/>
<keyword evidence="2" id="KW-1185">Reference proteome</keyword>
<evidence type="ECO:0000313" key="1">
    <source>
        <dbReference type="EMBL" id="TCS70703.1"/>
    </source>
</evidence>
<gene>
    <name evidence="1" type="ORF">EDC61_11430</name>
</gene>
<name>A0A4R3JWJ1_9PROT</name>
<proteinExistence type="predicted"/>